<dbReference type="PANTHER" id="PTHR20941:SF1">
    <property type="entry name" value="FOLIC ACID SYNTHESIS PROTEIN FOL1"/>
    <property type="match status" value="1"/>
</dbReference>
<evidence type="ECO:0000256" key="7">
    <source>
        <dbReference type="ARBA" id="ARBA00022842"/>
    </source>
</evidence>
<proteinExistence type="predicted"/>
<comment type="pathway">
    <text evidence="3">Cofactor biosynthesis; tetrahydrofolate biosynthesis; 7,8-dihydrofolate from 2-amino-4-hydroxy-6-hydroxymethyl-7,8-dihydropteridine diphosphate and 4-aminobenzoate: step 1/2.</text>
</comment>
<dbReference type="Proteomes" id="UP001141619">
    <property type="component" value="Unassembled WGS sequence"/>
</dbReference>
<dbReference type="GO" id="GO:0046656">
    <property type="term" value="P:folic acid biosynthetic process"/>
    <property type="evidence" value="ECO:0007669"/>
    <property type="project" value="UniProtKB-KW"/>
</dbReference>
<comment type="caution">
    <text evidence="10">The sequence shown here is derived from an EMBL/GenBank/DDBJ whole genome shotgun (WGS) entry which is preliminary data.</text>
</comment>
<dbReference type="Pfam" id="PF00809">
    <property type="entry name" value="Pterin_bind"/>
    <property type="match status" value="1"/>
</dbReference>
<dbReference type="PROSITE" id="PS50972">
    <property type="entry name" value="PTERIN_BINDING"/>
    <property type="match status" value="1"/>
</dbReference>
<dbReference type="AlphaFoldDB" id="A0A9X3U007"/>
<dbReference type="Gene3D" id="3.20.20.20">
    <property type="entry name" value="Dihydropteroate synthase-like"/>
    <property type="match status" value="1"/>
</dbReference>
<dbReference type="EMBL" id="JANWOI010000004">
    <property type="protein sequence ID" value="MDA5194921.1"/>
    <property type="molecule type" value="Genomic_DNA"/>
</dbReference>
<evidence type="ECO:0000256" key="5">
    <source>
        <dbReference type="ARBA" id="ARBA00022679"/>
    </source>
</evidence>
<dbReference type="PROSITE" id="PS00793">
    <property type="entry name" value="DHPS_2"/>
    <property type="match status" value="1"/>
</dbReference>
<gene>
    <name evidence="10" type="primary">folP</name>
    <name evidence="10" type="ORF">NYP16_13260</name>
</gene>
<feature type="domain" description="Pterin-binding" evidence="9">
    <location>
        <begin position="104"/>
        <end position="358"/>
    </location>
</feature>
<keyword evidence="5 10" id="KW-0808">Transferase</keyword>
<keyword evidence="6" id="KW-0479">Metal-binding</keyword>
<sequence>MSDSLKTDHLEMGARVYLRPFGFVNGAEARDAVAAGLACFLAGGPVAFMGVELVRRSGGAVTRELLPVTAIAARSDVALTVTRMTAARRPLELGAGRRLSFERPLVMGILNVTPDSFSDGGSFATSEAALERGRVMLAEGADLLDVGGESTRPGSDPVAPEEEIRRVLPVIRSLVEDGAIISIDTRHAATMRAAAAGGAHIINDVSALGHDGDSLAAARELRLPVILMHAQGDPKTMQDAPVYDDALLDVYDYLADRIDRVTATTGVSRAQIVVDPGVGFGKGLEHNLDLLRGLSMFHGLGCPILLGVSRKSFIGRITGVTDPRERLPGGLAAELKAVLAGVQMLRVHDVAATVQALAVWDAL</sequence>
<evidence type="ECO:0000259" key="9">
    <source>
        <dbReference type="PROSITE" id="PS50972"/>
    </source>
</evidence>
<dbReference type="CDD" id="cd00739">
    <property type="entry name" value="DHPS"/>
    <property type="match status" value="1"/>
</dbReference>
<evidence type="ECO:0000313" key="10">
    <source>
        <dbReference type="EMBL" id="MDA5194921.1"/>
    </source>
</evidence>
<dbReference type="PANTHER" id="PTHR20941">
    <property type="entry name" value="FOLATE SYNTHESIS PROTEINS"/>
    <property type="match status" value="1"/>
</dbReference>
<evidence type="ECO:0000256" key="3">
    <source>
        <dbReference type="ARBA" id="ARBA00004763"/>
    </source>
</evidence>
<dbReference type="InterPro" id="IPR045031">
    <property type="entry name" value="DHP_synth-like"/>
</dbReference>
<keyword evidence="7" id="KW-0460">Magnesium</keyword>
<reference evidence="10" key="2">
    <citation type="journal article" date="2023" name="Syst. Appl. Microbiol.">
        <title>Govania unica gen. nov., sp. nov., a rare biosphere bacterium that represents a novel family in the class Alphaproteobacteria.</title>
        <authorList>
            <person name="Vandamme P."/>
            <person name="Peeters C."/>
            <person name="Hettiarachchi A."/>
            <person name="Cnockaert M."/>
            <person name="Carlier A."/>
        </authorList>
    </citation>
    <scope>NUCLEOTIDE SEQUENCE</scope>
    <source>
        <strain evidence="10">LMG 31809</strain>
    </source>
</reference>
<evidence type="ECO:0000256" key="8">
    <source>
        <dbReference type="ARBA" id="ARBA00022909"/>
    </source>
</evidence>
<dbReference type="GO" id="GO:0004156">
    <property type="term" value="F:dihydropteroate synthase activity"/>
    <property type="evidence" value="ECO:0007669"/>
    <property type="project" value="UniProtKB-EC"/>
</dbReference>
<dbReference type="GO" id="GO:0046872">
    <property type="term" value="F:metal ion binding"/>
    <property type="evidence" value="ECO:0007669"/>
    <property type="project" value="UniProtKB-KW"/>
</dbReference>
<evidence type="ECO:0000313" key="11">
    <source>
        <dbReference type="Proteomes" id="UP001141619"/>
    </source>
</evidence>
<dbReference type="PROSITE" id="PS00792">
    <property type="entry name" value="DHPS_1"/>
    <property type="match status" value="1"/>
</dbReference>
<dbReference type="SUPFAM" id="SSF51717">
    <property type="entry name" value="Dihydropteroate synthetase-like"/>
    <property type="match status" value="1"/>
</dbReference>
<keyword evidence="8" id="KW-0289">Folate biosynthesis</keyword>
<keyword evidence="11" id="KW-1185">Reference proteome</keyword>
<evidence type="ECO:0000256" key="1">
    <source>
        <dbReference type="ARBA" id="ARBA00000012"/>
    </source>
</evidence>
<evidence type="ECO:0000256" key="4">
    <source>
        <dbReference type="ARBA" id="ARBA00012458"/>
    </source>
</evidence>
<dbReference type="NCBIfam" id="TIGR01496">
    <property type="entry name" value="DHPS"/>
    <property type="match status" value="1"/>
</dbReference>
<comment type="cofactor">
    <cofactor evidence="2">
        <name>Mg(2+)</name>
        <dbReference type="ChEBI" id="CHEBI:18420"/>
    </cofactor>
</comment>
<evidence type="ECO:0000256" key="6">
    <source>
        <dbReference type="ARBA" id="ARBA00022723"/>
    </source>
</evidence>
<dbReference type="InterPro" id="IPR006390">
    <property type="entry name" value="DHP_synth_dom"/>
</dbReference>
<reference evidence="10" key="1">
    <citation type="submission" date="2022-08" db="EMBL/GenBank/DDBJ databases">
        <authorList>
            <person name="Vandamme P."/>
            <person name="Hettiarachchi A."/>
            <person name="Peeters C."/>
            <person name="Cnockaert M."/>
            <person name="Carlier A."/>
        </authorList>
    </citation>
    <scope>NUCLEOTIDE SEQUENCE</scope>
    <source>
        <strain evidence="10">LMG 31809</strain>
    </source>
</reference>
<dbReference type="InterPro" id="IPR000489">
    <property type="entry name" value="Pterin-binding_dom"/>
</dbReference>
<accession>A0A9X3U007</accession>
<comment type="catalytic activity">
    <reaction evidence="1">
        <text>(7,8-dihydropterin-6-yl)methyl diphosphate + 4-aminobenzoate = 7,8-dihydropteroate + diphosphate</text>
        <dbReference type="Rhea" id="RHEA:19949"/>
        <dbReference type="ChEBI" id="CHEBI:17836"/>
        <dbReference type="ChEBI" id="CHEBI:17839"/>
        <dbReference type="ChEBI" id="CHEBI:33019"/>
        <dbReference type="ChEBI" id="CHEBI:72950"/>
        <dbReference type="EC" id="2.5.1.15"/>
    </reaction>
</comment>
<protein>
    <recommendedName>
        <fullName evidence="4">dihydropteroate synthase</fullName>
        <ecNumber evidence="4">2.5.1.15</ecNumber>
    </recommendedName>
</protein>
<dbReference type="EC" id="2.5.1.15" evidence="4"/>
<dbReference type="GO" id="GO:0005829">
    <property type="term" value="C:cytosol"/>
    <property type="evidence" value="ECO:0007669"/>
    <property type="project" value="TreeGrafter"/>
</dbReference>
<dbReference type="InterPro" id="IPR011005">
    <property type="entry name" value="Dihydropteroate_synth-like_sf"/>
</dbReference>
<dbReference type="RefSeq" id="WP_274944627.1">
    <property type="nucleotide sequence ID" value="NZ_JANWOI010000004.1"/>
</dbReference>
<dbReference type="GO" id="GO:0046654">
    <property type="term" value="P:tetrahydrofolate biosynthetic process"/>
    <property type="evidence" value="ECO:0007669"/>
    <property type="project" value="TreeGrafter"/>
</dbReference>
<name>A0A9X3U007_9PROT</name>
<organism evidence="10 11">
    <name type="scientific">Govanella unica</name>
    <dbReference type="NCBI Taxonomy" id="2975056"/>
    <lineage>
        <taxon>Bacteria</taxon>
        <taxon>Pseudomonadati</taxon>
        <taxon>Pseudomonadota</taxon>
        <taxon>Alphaproteobacteria</taxon>
        <taxon>Emcibacterales</taxon>
        <taxon>Govanellaceae</taxon>
        <taxon>Govanella</taxon>
    </lineage>
</organism>
<evidence type="ECO:0000256" key="2">
    <source>
        <dbReference type="ARBA" id="ARBA00001946"/>
    </source>
</evidence>